<proteinExistence type="predicted"/>
<gene>
    <name evidence="1" type="ORF">MUO14_15305</name>
</gene>
<evidence type="ECO:0000313" key="1">
    <source>
        <dbReference type="EMBL" id="UOQ91876.1"/>
    </source>
</evidence>
<dbReference type="Gene3D" id="3.30.70.270">
    <property type="match status" value="1"/>
</dbReference>
<dbReference type="RefSeq" id="WP_244751487.1">
    <property type="nucleotide sequence ID" value="NZ_CP095074.1"/>
</dbReference>
<organism evidence="1 2">
    <name type="scientific">Halobacillus shinanisalinarum</name>
    <dbReference type="NCBI Taxonomy" id="2932258"/>
    <lineage>
        <taxon>Bacteria</taxon>
        <taxon>Bacillati</taxon>
        <taxon>Bacillota</taxon>
        <taxon>Bacilli</taxon>
        <taxon>Bacillales</taxon>
        <taxon>Bacillaceae</taxon>
        <taxon>Halobacillus</taxon>
    </lineage>
</organism>
<dbReference type="EMBL" id="CP095074">
    <property type="protein sequence ID" value="UOQ91876.1"/>
    <property type="molecule type" value="Genomic_DNA"/>
</dbReference>
<name>A0ABY4GV80_9BACI</name>
<dbReference type="InterPro" id="IPR043128">
    <property type="entry name" value="Rev_trsase/Diguanyl_cyclase"/>
</dbReference>
<reference evidence="1 2" key="1">
    <citation type="submission" date="2022-04" db="EMBL/GenBank/DDBJ databases">
        <title>Halobacillus sp. isolated from saltern.</title>
        <authorList>
            <person name="Won M."/>
            <person name="Lee C.-M."/>
            <person name="Woen H.-Y."/>
            <person name="Kwon S.-W."/>
        </authorList>
    </citation>
    <scope>NUCLEOTIDE SEQUENCE [LARGE SCALE GENOMIC DNA]</scope>
    <source>
        <strain evidence="1 2">SSTM10-2</strain>
    </source>
</reference>
<dbReference type="Proteomes" id="UP000831880">
    <property type="component" value="Chromosome"/>
</dbReference>
<accession>A0ABY4GV80</accession>
<evidence type="ECO:0000313" key="2">
    <source>
        <dbReference type="Proteomes" id="UP000831880"/>
    </source>
</evidence>
<protein>
    <recommendedName>
        <fullName evidence="3">Transcriptional regulator</fullName>
    </recommendedName>
</protein>
<evidence type="ECO:0008006" key="3">
    <source>
        <dbReference type="Google" id="ProtNLM"/>
    </source>
</evidence>
<sequence length="431" mass="49036">MYKIGVVGPGSSVDRMISMAEGFGEDMQFIPYPYVEFQETRQIVSQNDHQVNFWLFSGKLSYMIAKSALDSDEHLIYTQHTESSLYRCFLHKAFFQGTFVDDVSVDELTRNELDEALKQLDLTLGKVFVKTYDIDTKPNDLFNFHLDLWKKGQTNASITCFEGVYQRLKTAGVPVYWYTPSQLEIRQTLRVLAEKVRTFYFKDTQIGVKIIDIEHFDKIKQKARRPYDLQYLELELKKTLIGLCDSLEGSLLEKGNGRYVIFSTRGAIERGIRLLKKDVEQLALNSGTSVAVGIGFGETVFSAEVNGLRAIQQSKEKANSEIIIVQEDGTVIESAGKEDELVYSSLMNDEKILNSIKKANVSFKMYNKIVALVKTKGWDHFTTSDLATHLGLDERNARRIVSSLSDVRLLQYIGEKSLSTRGRPSKLYRLG</sequence>
<keyword evidence="2" id="KW-1185">Reference proteome</keyword>